<dbReference type="GO" id="GO:0005886">
    <property type="term" value="C:plasma membrane"/>
    <property type="evidence" value="ECO:0007669"/>
    <property type="project" value="TreeGrafter"/>
</dbReference>
<accession>A0A1M4V7G2</accession>
<dbReference type="InterPro" id="IPR052023">
    <property type="entry name" value="Histidine_kinase_KdpD"/>
</dbReference>
<dbReference type="InterPro" id="IPR014729">
    <property type="entry name" value="Rossmann-like_a/b/a_fold"/>
</dbReference>
<reference evidence="2" key="1">
    <citation type="submission" date="2016-11" db="EMBL/GenBank/DDBJ databases">
        <authorList>
            <person name="Varghese N."/>
            <person name="Submissions S."/>
        </authorList>
    </citation>
    <scope>NUCLEOTIDE SEQUENCE [LARGE SCALE GENOMIC DNA]</scope>
    <source>
        <strain evidence="2">DSM 10124</strain>
    </source>
</reference>
<organism evidence="1 2">
    <name type="scientific">Caloramator proteoclasticus DSM 10124</name>
    <dbReference type="NCBI Taxonomy" id="1121262"/>
    <lineage>
        <taxon>Bacteria</taxon>
        <taxon>Bacillati</taxon>
        <taxon>Bacillota</taxon>
        <taxon>Clostridia</taxon>
        <taxon>Eubacteriales</taxon>
        <taxon>Clostridiaceae</taxon>
        <taxon>Caloramator</taxon>
    </lineage>
</organism>
<dbReference type="RefSeq" id="WP_027308997.1">
    <property type="nucleotide sequence ID" value="NZ_FQVG01000010.1"/>
</dbReference>
<dbReference type="PANTHER" id="PTHR45569">
    <property type="entry name" value="SENSOR PROTEIN KDPD"/>
    <property type="match status" value="1"/>
</dbReference>
<dbReference type="AlphaFoldDB" id="A0A1M4V7G2"/>
<evidence type="ECO:0000313" key="2">
    <source>
        <dbReference type="Proteomes" id="UP000184423"/>
    </source>
</evidence>
<protein>
    <submittedName>
        <fullName evidence="1">Universal stress protein family protein</fullName>
    </submittedName>
</protein>
<keyword evidence="2" id="KW-1185">Reference proteome</keyword>
<gene>
    <name evidence="1" type="ORF">SAMN02746091_00833</name>
</gene>
<proteinExistence type="predicted"/>
<dbReference type="PANTHER" id="PTHR45569:SF1">
    <property type="entry name" value="SENSOR PROTEIN KDPD"/>
    <property type="match status" value="1"/>
</dbReference>
<dbReference type="Proteomes" id="UP000184423">
    <property type="component" value="Unassembled WGS sequence"/>
</dbReference>
<name>A0A1M4V7G2_9CLOT</name>
<sequence length="126" mass="14154">MKKDKNIMVCVTQQRTCERLIKKGKELRDKIDGELHVVHVAREDENFLGNSKQADAIEYLYGISKSVGADMTVLRSNDVCGAITKFAEEYEVGHIILGEPPKGCEEDSIVDSLKKSMEDVNFYLVS</sequence>
<evidence type="ECO:0000313" key="1">
    <source>
        <dbReference type="EMBL" id="SHE64830.1"/>
    </source>
</evidence>
<dbReference type="EMBL" id="FQVG01000010">
    <property type="protein sequence ID" value="SHE64830.1"/>
    <property type="molecule type" value="Genomic_DNA"/>
</dbReference>
<dbReference type="SUPFAM" id="SSF52402">
    <property type="entry name" value="Adenine nucleotide alpha hydrolases-like"/>
    <property type="match status" value="1"/>
</dbReference>
<dbReference type="Gene3D" id="3.40.50.620">
    <property type="entry name" value="HUPs"/>
    <property type="match status" value="1"/>
</dbReference>
<dbReference type="GO" id="GO:0000155">
    <property type="term" value="F:phosphorelay sensor kinase activity"/>
    <property type="evidence" value="ECO:0007669"/>
    <property type="project" value="TreeGrafter"/>
</dbReference>